<protein>
    <submittedName>
        <fullName evidence="4">SDR family oxidoreductase</fullName>
    </submittedName>
</protein>
<keyword evidence="2" id="KW-0521">NADP</keyword>
<evidence type="ECO:0000256" key="1">
    <source>
        <dbReference type="ARBA" id="ARBA00006484"/>
    </source>
</evidence>
<evidence type="ECO:0000313" key="4">
    <source>
        <dbReference type="EMBL" id="MBM9468127.1"/>
    </source>
</evidence>
<comment type="similarity">
    <text evidence="1">Belongs to the short-chain dehydrogenases/reductases (SDR) family.</text>
</comment>
<dbReference type="Proteomes" id="UP000663792">
    <property type="component" value="Unassembled WGS sequence"/>
</dbReference>
<dbReference type="RefSeq" id="WP_205261081.1">
    <property type="nucleotide sequence ID" value="NZ_JAERWK010000016.1"/>
</dbReference>
<keyword evidence="3" id="KW-0560">Oxidoreductase</keyword>
<evidence type="ECO:0000256" key="2">
    <source>
        <dbReference type="ARBA" id="ARBA00022857"/>
    </source>
</evidence>
<accession>A0A938YGU8</accession>
<dbReference type="FunFam" id="3.40.50.720:FF:000084">
    <property type="entry name" value="Short-chain dehydrogenase reductase"/>
    <property type="match status" value="1"/>
</dbReference>
<proteinExistence type="inferred from homology"/>
<dbReference type="PROSITE" id="PS00061">
    <property type="entry name" value="ADH_SHORT"/>
    <property type="match status" value="1"/>
</dbReference>
<evidence type="ECO:0000256" key="3">
    <source>
        <dbReference type="ARBA" id="ARBA00023002"/>
    </source>
</evidence>
<dbReference type="Pfam" id="PF13561">
    <property type="entry name" value="adh_short_C2"/>
    <property type="match status" value="1"/>
</dbReference>
<dbReference type="InterPro" id="IPR052178">
    <property type="entry name" value="Sec_Metab_Biosynth_SDR"/>
</dbReference>
<organism evidence="4 5">
    <name type="scientific">Nakamurella leprariae</name>
    <dbReference type="NCBI Taxonomy" id="2803911"/>
    <lineage>
        <taxon>Bacteria</taxon>
        <taxon>Bacillati</taxon>
        <taxon>Actinomycetota</taxon>
        <taxon>Actinomycetes</taxon>
        <taxon>Nakamurellales</taxon>
        <taxon>Nakamurellaceae</taxon>
        <taxon>Nakamurella</taxon>
    </lineage>
</organism>
<sequence>MTGPSSPSVLFDVRNKGAVVTGAASGLGFAIARVLARNGARVLLVDAVAETLDDATAELAGEGLAVRSRLADVRDRAVITQVMTEAAEWDGGLDILFANAGISSGLGRRFGNLVEDVDDQRWRDVLEVNLTGTLTTVRAGAARMNDGGRIIVTSSVAGLAPDPLVGYAYSSSKAAVTLFAQNVAAELAPRGINVNVLAPGSFLTPIGARNPDNGAMLAALTAATASGRMADPAEIEGTALLLASPAASHITGAVFVVDGGVLVARHAPAPAAPAAAQPEATPTAIT</sequence>
<dbReference type="AlphaFoldDB" id="A0A938YGU8"/>
<dbReference type="InterPro" id="IPR002347">
    <property type="entry name" value="SDR_fam"/>
</dbReference>
<dbReference type="PANTHER" id="PTHR43618">
    <property type="entry name" value="7-ALPHA-HYDROXYSTEROID DEHYDROGENASE"/>
    <property type="match status" value="1"/>
</dbReference>
<dbReference type="SUPFAM" id="SSF51735">
    <property type="entry name" value="NAD(P)-binding Rossmann-fold domains"/>
    <property type="match status" value="1"/>
</dbReference>
<gene>
    <name evidence="4" type="ORF">JL106_12645</name>
</gene>
<dbReference type="PRINTS" id="PR00081">
    <property type="entry name" value="GDHRDH"/>
</dbReference>
<dbReference type="EMBL" id="JAERWK010000016">
    <property type="protein sequence ID" value="MBM9468127.1"/>
    <property type="molecule type" value="Genomic_DNA"/>
</dbReference>
<dbReference type="PRINTS" id="PR00080">
    <property type="entry name" value="SDRFAMILY"/>
</dbReference>
<dbReference type="InterPro" id="IPR020904">
    <property type="entry name" value="Sc_DH/Rdtase_CS"/>
</dbReference>
<evidence type="ECO:0000313" key="5">
    <source>
        <dbReference type="Proteomes" id="UP000663792"/>
    </source>
</evidence>
<dbReference type="GO" id="GO:0016491">
    <property type="term" value="F:oxidoreductase activity"/>
    <property type="evidence" value="ECO:0007669"/>
    <property type="project" value="UniProtKB-KW"/>
</dbReference>
<dbReference type="PANTHER" id="PTHR43618:SF8">
    <property type="entry name" value="7ALPHA-HYDROXYSTEROID DEHYDROGENASE"/>
    <property type="match status" value="1"/>
</dbReference>
<dbReference type="CDD" id="cd05233">
    <property type="entry name" value="SDR_c"/>
    <property type="match status" value="1"/>
</dbReference>
<dbReference type="Gene3D" id="3.40.50.720">
    <property type="entry name" value="NAD(P)-binding Rossmann-like Domain"/>
    <property type="match status" value="1"/>
</dbReference>
<reference evidence="4" key="1">
    <citation type="submission" date="2021-01" db="EMBL/GenBank/DDBJ databases">
        <title>YIM 132084 draft genome.</title>
        <authorList>
            <person name="An D."/>
        </authorList>
    </citation>
    <scope>NUCLEOTIDE SEQUENCE</scope>
    <source>
        <strain evidence="4">YIM 132084</strain>
    </source>
</reference>
<name>A0A938YGU8_9ACTN</name>
<comment type="caution">
    <text evidence="4">The sequence shown here is derived from an EMBL/GenBank/DDBJ whole genome shotgun (WGS) entry which is preliminary data.</text>
</comment>
<dbReference type="InterPro" id="IPR036291">
    <property type="entry name" value="NAD(P)-bd_dom_sf"/>
</dbReference>
<keyword evidence="5" id="KW-1185">Reference proteome</keyword>